<gene>
    <name evidence="7" type="ORF">GCM10023189_54990</name>
</gene>
<dbReference type="Pfam" id="PF08281">
    <property type="entry name" value="Sigma70_r4_2"/>
    <property type="match status" value="1"/>
</dbReference>
<evidence type="ECO:0000313" key="7">
    <source>
        <dbReference type="EMBL" id="GAA4468892.1"/>
    </source>
</evidence>
<keyword evidence="2" id="KW-0805">Transcription regulation</keyword>
<dbReference type="InterPro" id="IPR013325">
    <property type="entry name" value="RNA_pol_sigma_r2"/>
</dbReference>
<dbReference type="Pfam" id="PF04542">
    <property type="entry name" value="Sigma70_r2"/>
    <property type="match status" value="1"/>
</dbReference>
<dbReference type="CDD" id="cd06171">
    <property type="entry name" value="Sigma70_r4"/>
    <property type="match status" value="1"/>
</dbReference>
<keyword evidence="8" id="KW-1185">Reference proteome</keyword>
<protein>
    <submittedName>
        <fullName evidence="7">Sigma-70 family RNA polymerase sigma factor</fullName>
    </submittedName>
</protein>
<dbReference type="InterPro" id="IPR036388">
    <property type="entry name" value="WH-like_DNA-bd_sf"/>
</dbReference>
<keyword evidence="3" id="KW-0731">Sigma factor</keyword>
<feature type="domain" description="RNA polymerase sigma factor 70 region 4 type 2" evidence="6">
    <location>
        <begin position="122"/>
        <end position="174"/>
    </location>
</feature>
<dbReference type="Gene3D" id="1.10.10.10">
    <property type="entry name" value="Winged helix-like DNA-binding domain superfamily/Winged helix DNA-binding domain"/>
    <property type="match status" value="1"/>
</dbReference>
<dbReference type="InterPro" id="IPR013324">
    <property type="entry name" value="RNA_pol_sigma_r3/r4-like"/>
</dbReference>
<dbReference type="Gene3D" id="1.10.1740.10">
    <property type="match status" value="1"/>
</dbReference>
<dbReference type="EMBL" id="BAABHD010000083">
    <property type="protein sequence ID" value="GAA4468892.1"/>
    <property type="molecule type" value="Genomic_DNA"/>
</dbReference>
<dbReference type="InterPro" id="IPR007627">
    <property type="entry name" value="RNA_pol_sigma70_r2"/>
</dbReference>
<evidence type="ECO:0000259" key="6">
    <source>
        <dbReference type="Pfam" id="PF08281"/>
    </source>
</evidence>
<name>A0ABP8NPU2_9BACT</name>
<comment type="similarity">
    <text evidence="1">Belongs to the sigma-70 factor family. ECF subfamily.</text>
</comment>
<sequence>MSNAPAPPGLTELLAGCLRGNRRSQELLYRQFYGYAMSICLRYTPTRDEAMEVLNDGFLKVFTRLDQFDLNQPFKPWLRRILINTALDQYRQAVQHYRQEDLSQAEQAAEPGADGFSQLAHEELIELIQLLSPAYRLVFNLYVMDGYSHEEIASQLGISVGASKSNLSRARENLKAMFLKKSQTGSRLTGSSQDKYARVIR</sequence>
<dbReference type="InterPro" id="IPR013249">
    <property type="entry name" value="RNA_pol_sigma70_r4_t2"/>
</dbReference>
<evidence type="ECO:0000313" key="8">
    <source>
        <dbReference type="Proteomes" id="UP001501175"/>
    </source>
</evidence>
<dbReference type="InterPro" id="IPR039425">
    <property type="entry name" value="RNA_pol_sigma-70-like"/>
</dbReference>
<dbReference type="PANTHER" id="PTHR43133:SF46">
    <property type="entry name" value="RNA POLYMERASE SIGMA-70 FACTOR ECF SUBFAMILY"/>
    <property type="match status" value="1"/>
</dbReference>
<dbReference type="PANTHER" id="PTHR43133">
    <property type="entry name" value="RNA POLYMERASE ECF-TYPE SIGMA FACTO"/>
    <property type="match status" value="1"/>
</dbReference>
<reference evidence="8" key="1">
    <citation type="journal article" date="2019" name="Int. J. Syst. Evol. Microbiol.">
        <title>The Global Catalogue of Microorganisms (GCM) 10K type strain sequencing project: providing services to taxonomists for standard genome sequencing and annotation.</title>
        <authorList>
            <consortium name="The Broad Institute Genomics Platform"/>
            <consortium name="The Broad Institute Genome Sequencing Center for Infectious Disease"/>
            <person name="Wu L."/>
            <person name="Ma J."/>
        </authorList>
    </citation>
    <scope>NUCLEOTIDE SEQUENCE [LARGE SCALE GENOMIC DNA]</scope>
    <source>
        <strain evidence="8">JCM 17927</strain>
    </source>
</reference>
<dbReference type="Proteomes" id="UP001501175">
    <property type="component" value="Unassembled WGS sequence"/>
</dbReference>
<dbReference type="SUPFAM" id="SSF88659">
    <property type="entry name" value="Sigma3 and sigma4 domains of RNA polymerase sigma factors"/>
    <property type="match status" value="1"/>
</dbReference>
<proteinExistence type="inferred from homology"/>
<evidence type="ECO:0000259" key="5">
    <source>
        <dbReference type="Pfam" id="PF04542"/>
    </source>
</evidence>
<dbReference type="RefSeq" id="WP_345249223.1">
    <property type="nucleotide sequence ID" value="NZ_BAABHD010000083.1"/>
</dbReference>
<evidence type="ECO:0000256" key="3">
    <source>
        <dbReference type="ARBA" id="ARBA00023082"/>
    </source>
</evidence>
<evidence type="ECO:0000256" key="4">
    <source>
        <dbReference type="ARBA" id="ARBA00023163"/>
    </source>
</evidence>
<evidence type="ECO:0000256" key="1">
    <source>
        <dbReference type="ARBA" id="ARBA00010641"/>
    </source>
</evidence>
<dbReference type="NCBIfam" id="TIGR02937">
    <property type="entry name" value="sigma70-ECF"/>
    <property type="match status" value="1"/>
</dbReference>
<dbReference type="SUPFAM" id="SSF88946">
    <property type="entry name" value="Sigma2 domain of RNA polymerase sigma factors"/>
    <property type="match status" value="1"/>
</dbReference>
<organism evidence="7 8">
    <name type="scientific">Nibrella saemangeumensis</name>
    <dbReference type="NCBI Taxonomy" id="1084526"/>
    <lineage>
        <taxon>Bacteria</taxon>
        <taxon>Pseudomonadati</taxon>
        <taxon>Bacteroidota</taxon>
        <taxon>Cytophagia</taxon>
        <taxon>Cytophagales</taxon>
        <taxon>Spirosomataceae</taxon>
        <taxon>Nibrella</taxon>
    </lineage>
</organism>
<dbReference type="InterPro" id="IPR014284">
    <property type="entry name" value="RNA_pol_sigma-70_dom"/>
</dbReference>
<comment type="caution">
    <text evidence="7">The sequence shown here is derived from an EMBL/GenBank/DDBJ whole genome shotgun (WGS) entry which is preliminary data.</text>
</comment>
<keyword evidence="4" id="KW-0804">Transcription</keyword>
<evidence type="ECO:0000256" key="2">
    <source>
        <dbReference type="ARBA" id="ARBA00023015"/>
    </source>
</evidence>
<feature type="domain" description="RNA polymerase sigma-70 region 2" evidence="5">
    <location>
        <begin position="28"/>
        <end position="93"/>
    </location>
</feature>
<accession>A0ABP8NPU2</accession>